<dbReference type="EMBL" id="FR773153">
    <property type="protein sequence ID" value="CBY93385.1"/>
    <property type="molecule type" value="Genomic_DNA"/>
</dbReference>
<dbReference type="AlphaFoldDB" id="E8ZJR4"/>
<evidence type="ECO:0000313" key="2">
    <source>
        <dbReference type="Proteomes" id="UP000008637"/>
    </source>
</evidence>
<name>E8ZJR4_MYCHL</name>
<dbReference type="KEGG" id="mha:HF1_13770"/>
<gene>
    <name evidence="1" type="ORF">HF1_13770</name>
</gene>
<proteinExistence type="predicted"/>
<dbReference type="Proteomes" id="UP000008637">
    <property type="component" value="Chromosome"/>
</dbReference>
<keyword evidence="2" id="KW-1185">Reference proteome</keyword>
<sequence>MNSLAGKAALASIPAAGIAGTGAYFGVIKPSLNKETIKSKLEKENKGRSRRILDLASDGIWAKFRVLYKNAEPSKKIQGVEDSELPSWCETTLKKYYSEKEYSHASEWCVANTNTLKLELESKGLNFITFENSDSTKWQNAWTKYEKDKSSLEIEDASLKNIQSNDATAGGSKLQAWCKAKLDKYMYEDLGESKTMEKVEKYCVTSRASAD</sequence>
<organism evidence="1 2">
    <name type="scientific">Mycoplasma haemofelis (strain Langford 1)</name>
    <name type="common">Haemobartonella felis</name>
    <dbReference type="NCBI Taxonomy" id="941640"/>
    <lineage>
        <taxon>Bacteria</taxon>
        <taxon>Bacillati</taxon>
        <taxon>Mycoplasmatota</taxon>
        <taxon>Mollicutes</taxon>
        <taxon>Mycoplasmataceae</taxon>
        <taxon>Mycoplasma</taxon>
    </lineage>
</organism>
<dbReference type="HOGENOM" id="CLU_098620_4_1_14"/>
<accession>E8ZJR4</accession>
<evidence type="ECO:0000313" key="1">
    <source>
        <dbReference type="EMBL" id="CBY93385.1"/>
    </source>
</evidence>
<reference evidence="1 2" key="1">
    <citation type="journal article" date="2011" name="J. Bacteriol.">
        <title>Complete genome sequence of Mycoplasma haemofelis, a hemotropic mycoplasma.</title>
        <authorList>
            <person name="Barker E.N."/>
            <person name="Helps C.R."/>
            <person name="Peters I.R."/>
            <person name="Darby A.C."/>
            <person name="Radford A.D."/>
            <person name="Tasker S."/>
        </authorList>
    </citation>
    <scope>NUCLEOTIDE SEQUENCE [LARGE SCALE GENOMIC DNA]</scope>
    <source>
        <strain evidence="1 2">Langford 1</strain>
    </source>
</reference>
<protein>
    <submittedName>
        <fullName evidence="1">Uncharacterized protein</fullName>
    </submittedName>
</protein>